<organism evidence="1 2">
    <name type="scientific">Jaapia argillacea MUCL 33604</name>
    <dbReference type="NCBI Taxonomy" id="933084"/>
    <lineage>
        <taxon>Eukaryota</taxon>
        <taxon>Fungi</taxon>
        <taxon>Dikarya</taxon>
        <taxon>Basidiomycota</taxon>
        <taxon>Agaricomycotina</taxon>
        <taxon>Agaricomycetes</taxon>
        <taxon>Agaricomycetidae</taxon>
        <taxon>Jaapiales</taxon>
        <taxon>Jaapiaceae</taxon>
        <taxon>Jaapia</taxon>
    </lineage>
</organism>
<dbReference type="AlphaFoldDB" id="A0A067P3P8"/>
<dbReference type="Proteomes" id="UP000027265">
    <property type="component" value="Unassembled WGS sequence"/>
</dbReference>
<name>A0A067P3P8_9AGAM</name>
<protein>
    <submittedName>
        <fullName evidence="1">Uncharacterized protein</fullName>
    </submittedName>
</protein>
<evidence type="ECO:0000313" key="1">
    <source>
        <dbReference type="EMBL" id="KDQ49389.1"/>
    </source>
</evidence>
<keyword evidence="2" id="KW-1185">Reference proteome</keyword>
<reference evidence="2" key="1">
    <citation type="journal article" date="2014" name="Proc. Natl. Acad. Sci. U.S.A.">
        <title>Extensive sampling of basidiomycete genomes demonstrates inadequacy of the white-rot/brown-rot paradigm for wood decay fungi.</title>
        <authorList>
            <person name="Riley R."/>
            <person name="Salamov A.A."/>
            <person name="Brown D.W."/>
            <person name="Nagy L.G."/>
            <person name="Floudas D."/>
            <person name="Held B.W."/>
            <person name="Levasseur A."/>
            <person name="Lombard V."/>
            <person name="Morin E."/>
            <person name="Otillar R."/>
            <person name="Lindquist E.A."/>
            <person name="Sun H."/>
            <person name="LaButti K.M."/>
            <person name="Schmutz J."/>
            <person name="Jabbour D."/>
            <person name="Luo H."/>
            <person name="Baker S.E."/>
            <person name="Pisabarro A.G."/>
            <person name="Walton J.D."/>
            <person name="Blanchette R.A."/>
            <person name="Henrissat B."/>
            <person name="Martin F."/>
            <person name="Cullen D."/>
            <person name="Hibbett D.S."/>
            <person name="Grigoriev I.V."/>
        </authorList>
    </citation>
    <scope>NUCLEOTIDE SEQUENCE [LARGE SCALE GENOMIC DNA]</scope>
    <source>
        <strain evidence="2">MUCL 33604</strain>
    </source>
</reference>
<dbReference type="HOGENOM" id="CLU_2558606_0_0_1"/>
<dbReference type="EMBL" id="KL197786">
    <property type="protein sequence ID" value="KDQ49389.1"/>
    <property type="molecule type" value="Genomic_DNA"/>
</dbReference>
<sequence>MAHPSNPVGLPVNWNDMFDNGIVAPTYCQLTQYQIATSWSASPDDEENQAGILDVPLDDLQELDLYNSRGMREELLFPGGEP</sequence>
<evidence type="ECO:0000313" key="2">
    <source>
        <dbReference type="Proteomes" id="UP000027265"/>
    </source>
</evidence>
<dbReference type="InParanoid" id="A0A067P3P8"/>
<gene>
    <name evidence="1" type="ORF">JAAARDRAFT_200877</name>
</gene>
<accession>A0A067P3P8</accession>
<proteinExistence type="predicted"/>